<evidence type="ECO:0000256" key="1">
    <source>
        <dbReference type="SAM" id="SignalP"/>
    </source>
</evidence>
<dbReference type="AlphaFoldDB" id="A0A2H9TJC0"/>
<dbReference type="Proteomes" id="UP000240830">
    <property type="component" value="Unassembled WGS sequence"/>
</dbReference>
<feature type="chain" id="PRO_5014113674" evidence="1">
    <location>
        <begin position="20"/>
        <end position="609"/>
    </location>
</feature>
<proteinExistence type="predicted"/>
<comment type="caution">
    <text evidence="2">The sequence shown here is derived from an EMBL/GenBank/DDBJ whole genome shotgun (WGS) entry which is preliminary data.</text>
</comment>
<feature type="signal peptide" evidence="1">
    <location>
        <begin position="1"/>
        <end position="19"/>
    </location>
</feature>
<gene>
    <name evidence="2" type="ORF">PSACC_02352</name>
</gene>
<keyword evidence="3" id="KW-1185">Reference proteome</keyword>
<sequence length="609" mass="67224">MKVPLRMFLFLPFVLGGMSTEQQTHDAILQLSNGLDSGRSTWDAFVAAHPNIKDANANSQLCLTLSKLSRETLESGMVQLMLSELPLFTRPERQLKCIVQPPPLEAGEIAQYMSFLKNLPILQDPTLWEHVLKSWESIPESVGKIALLNTSPGLSSSTSERHLVGQFCALEKVQESVQSDLMAILPVFTQPEGAAVLLQAKKGDICALQKGSHQAAIYRKIIQEAADLVSLVPSFEPVLPEPGLNGSLGGCLHIDGFFKMVQYHVSTMNHLMLYKLIDTSSLSLLEVRPTDVIMVGSLLATDAIPVDFFKLFMERAGKTLAVNHQEYRQFLTEVLIFAKETFSCKVFSNWYMTLTLMERSLVGNSEVSIPIWDALLDLNGTDIASLTASLDGVVNLQLLETVLERTKCLTEAPIVLPSSCGALKGLVGSLSVSGIKMLRGSLWRLASLVIRDRADLNKYLSKDKLSVPATAWVFSQLDRQNDVFALELFSMLRHVVTSSTVRAYLSLNEALVTAKNKDLCRNSGKMPRRVSAKVLRAALDHASEDERLQLGPEERNMVIKALISSITGTHPDELDVFVVGDQAPEDVFNYFVNGYCQRWEGAVPGFLAN</sequence>
<reference evidence="2 3" key="1">
    <citation type="submission" date="2016-10" db="EMBL/GenBank/DDBJ databases">
        <title>The genome of Paramicrosporidium saccamoebae is the missing link in understanding Cryptomycota and Microsporidia evolution.</title>
        <authorList>
            <person name="Quandt C.A."/>
            <person name="Beaudet D."/>
            <person name="Corsaro D."/>
            <person name="Michel R."/>
            <person name="Corradi N."/>
            <person name="James T."/>
        </authorList>
    </citation>
    <scope>NUCLEOTIDE SEQUENCE [LARGE SCALE GENOMIC DNA]</scope>
    <source>
        <strain evidence="2 3">KSL3</strain>
    </source>
</reference>
<evidence type="ECO:0000313" key="3">
    <source>
        <dbReference type="Proteomes" id="UP000240830"/>
    </source>
</evidence>
<accession>A0A2H9TJC0</accession>
<protein>
    <submittedName>
        <fullName evidence="2">Uncharacterized protein</fullName>
    </submittedName>
</protein>
<organism evidence="2 3">
    <name type="scientific">Paramicrosporidium saccamoebae</name>
    <dbReference type="NCBI Taxonomy" id="1246581"/>
    <lineage>
        <taxon>Eukaryota</taxon>
        <taxon>Fungi</taxon>
        <taxon>Fungi incertae sedis</taxon>
        <taxon>Cryptomycota</taxon>
        <taxon>Cryptomycota incertae sedis</taxon>
        <taxon>Paramicrosporidium</taxon>
    </lineage>
</organism>
<keyword evidence="1" id="KW-0732">Signal</keyword>
<evidence type="ECO:0000313" key="2">
    <source>
        <dbReference type="EMBL" id="PJF17842.1"/>
    </source>
</evidence>
<name>A0A2H9TJC0_9FUNG</name>
<dbReference type="EMBL" id="MTSL01000157">
    <property type="protein sequence ID" value="PJF17842.1"/>
    <property type="molecule type" value="Genomic_DNA"/>
</dbReference>